<dbReference type="PRINTS" id="PR00344">
    <property type="entry name" value="BCTRLSENSOR"/>
</dbReference>
<keyword evidence="6" id="KW-1185">Reference proteome</keyword>
<dbReference type="PROSITE" id="PS50109">
    <property type="entry name" value="HIS_KIN"/>
    <property type="match status" value="1"/>
</dbReference>
<reference evidence="6" key="1">
    <citation type="submission" date="2019-10" db="EMBL/GenBank/DDBJ databases">
        <title>Lacipirellula parvula gen. nov., sp. nov., representing a lineage of planctomycetes widespread in freshwater anoxic habitats, and description of the family Lacipirellulaceae.</title>
        <authorList>
            <person name="Dedysh S.N."/>
            <person name="Kulichevskaya I.S."/>
            <person name="Beletsky A.V."/>
            <person name="Rakitin A.L."/>
            <person name="Mardanov A.V."/>
            <person name="Ivanova A.A."/>
            <person name="Saltykova V.X."/>
            <person name="Rijpstra W.I.C."/>
            <person name="Sinninghe Damste J.S."/>
            <person name="Ravin N.V."/>
        </authorList>
    </citation>
    <scope>NUCLEOTIDE SEQUENCE [LARGE SCALE GENOMIC DNA]</scope>
    <source>
        <strain evidence="6">PX69</strain>
    </source>
</reference>
<comment type="catalytic activity">
    <reaction evidence="1">
        <text>ATP + protein L-histidine = ADP + protein N-phospho-L-histidine.</text>
        <dbReference type="EC" id="2.7.13.3"/>
    </reaction>
</comment>
<dbReference type="InterPro" id="IPR004358">
    <property type="entry name" value="Sig_transdc_His_kin-like_C"/>
</dbReference>
<evidence type="ECO:0000256" key="1">
    <source>
        <dbReference type="ARBA" id="ARBA00000085"/>
    </source>
</evidence>
<dbReference type="SMART" id="SM00387">
    <property type="entry name" value="HATPase_c"/>
    <property type="match status" value="1"/>
</dbReference>
<evidence type="ECO:0000256" key="2">
    <source>
        <dbReference type="ARBA" id="ARBA00012438"/>
    </source>
</evidence>
<name>A0A5K7X283_9BACT</name>
<dbReference type="SUPFAM" id="SSF47384">
    <property type="entry name" value="Homodimeric domain of signal transducing histidine kinase"/>
    <property type="match status" value="1"/>
</dbReference>
<protein>
    <recommendedName>
        <fullName evidence="2">histidine kinase</fullName>
        <ecNumber evidence="2">2.7.13.3</ecNumber>
    </recommendedName>
</protein>
<evidence type="ECO:0000313" key="5">
    <source>
        <dbReference type="EMBL" id="BBO30758.1"/>
    </source>
</evidence>
<dbReference type="InterPro" id="IPR036890">
    <property type="entry name" value="HATPase_C_sf"/>
</dbReference>
<evidence type="ECO:0000313" key="6">
    <source>
        <dbReference type="Proteomes" id="UP000326837"/>
    </source>
</evidence>
<dbReference type="EC" id="2.7.13.3" evidence="2"/>
<accession>A0A5K7X283</accession>
<dbReference type="InterPro" id="IPR036097">
    <property type="entry name" value="HisK_dim/P_sf"/>
</dbReference>
<organism evidence="5 6">
    <name type="scientific">Lacipirellula parvula</name>
    <dbReference type="NCBI Taxonomy" id="2650471"/>
    <lineage>
        <taxon>Bacteria</taxon>
        <taxon>Pseudomonadati</taxon>
        <taxon>Planctomycetota</taxon>
        <taxon>Planctomycetia</taxon>
        <taxon>Pirellulales</taxon>
        <taxon>Lacipirellulaceae</taxon>
        <taxon>Lacipirellula</taxon>
    </lineage>
</organism>
<dbReference type="RefSeq" id="WP_152097038.1">
    <property type="nucleotide sequence ID" value="NZ_AP021861.1"/>
</dbReference>
<dbReference type="AlphaFoldDB" id="A0A5K7X283"/>
<dbReference type="Gene3D" id="3.30.565.10">
    <property type="entry name" value="Histidine kinase-like ATPase, C-terminal domain"/>
    <property type="match status" value="1"/>
</dbReference>
<dbReference type="PANTHER" id="PTHR43065">
    <property type="entry name" value="SENSOR HISTIDINE KINASE"/>
    <property type="match status" value="1"/>
</dbReference>
<dbReference type="Proteomes" id="UP000326837">
    <property type="component" value="Chromosome"/>
</dbReference>
<dbReference type="InterPro" id="IPR003594">
    <property type="entry name" value="HATPase_dom"/>
</dbReference>
<dbReference type="InterPro" id="IPR003661">
    <property type="entry name" value="HisK_dim/P_dom"/>
</dbReference>
<evidence type="ECO:0000259" key="4">
    <source>
        <dbReference type="PROSITE" id="PS50109"/>
    </source>
</evidence>
<feature type="domain" description="Histidine kinase" evidence="4">
    <location>
        <begin position="32"/>
        <end position="246"/>
    </location>
</feature>
<dbReference type="SUPFAM" id="SSF55874">
    <property type="entry name" value="ATPase domain of HSP90 chaperone/DNA topoisomerase II/histidine kinase"/>
    <property type="match status" value="1"/>
</dbReference>
<sequence>MPKTSYDDEIAALKQELLRSQKMASLGELVGTTTHEFNNVLMTVINYAKLGMRNKDEASRDKAFDRILAAAVRAEKITNAVLGMARNRSEEFAPTELEPLVDQSLLLLEREMQKYRVQVRKEFSAAPPVRAIGNQVQQVLINLMTNARQAMPNGGELVLRITHDAKAGFVDLTVRDNGSGIPREQLTKIFDKFYSTKSGPDATGKGGTGVGLSTCREIVDAHHGRLRVESTVGKGTAFTVRLPLWQEKSESAAAAPIAPLGVPNSLSSSTTSLGT</sequence>
<dbReference type="Pfam" id="PF02518">
    <property type="entry name" value="HATPase_c"/>
    <property type="match status" value="1"/>
</dbReference>
<gene>
    <name evidence="5" type="ORF">PLANPX_0370</name>
</gene>
<evidence type="ECO:0000256" key="3">
    <source>
        <dbReference type="ARBA" id="ARBA00022553"/>
    </source>
</evidence>
<dbReference type="EMBL" id="AP021861">
    <property type="protein sequence ID" value="BBO30758.1"/>
    <property type="molecule type" value="Genomic_DNA"/>
</dbReference>
<dbReference type="Gene3D" id="1.10.287.130">
    <property type="match status" value="1"/>
</dbReference>
<dbReference type="KEGG" id="lpav:PLANPX_0370"/>
<keyword evidence="3" id="KW-0597">Phosphoprotein</keyword>
<dbReference type="InterPro" id="IPR005467">
    <property type="entry name" value="His_kinase_dom"/>
</dbReference>
<dbReference type="SMART" id="SM00388">
    <property type="entry name" value="HisKA"/>
    <property type="match status" value="1"/>
</dbReference>
<dbReference type="GO" id="GO:0000155">
    <property type="term" value="F:phosphorelay sensor kinase activity"/>
    <property type="evidence" value="ECO:0007669"/>
    <property type="project" value="InterPro"/>
</dbReference>
<dbReference type="PANTHER" id="PTHR43065:SF42">
    <property type="entry name" value="TWO-COMPONENT SENSOR PPRA"/>
    <property type="match status" value="1"/>
</dbReference>
<proteinExistence type="predicted"/>